<proteinExistence type="predicted"/>
<name>A0A974NLW7_PERPY</name>
<protein>
    <recommendedName>
        <fullName evidence="4">DUF3221 domain-containing protein</fullName>
    </recommendedName>
</protein>
<evidence type="ECO:0008006" key="4">
    <source>
        <dbReference type="Google" id="ProtNLM"/>
    </source>
</evidence>
<gene>
    <name evidence="2" type="ORF">I6J18_21175</name>
</gene>
<evidence type="ECO:0000256" key="1">
    <source>
        <dbReference type="SAM" id="SignalP"/>
    </source>
</evidence>
<dbReference type="PROSITE" id="PS51257">
    <property type="entry name" value="PROKAR_LIPOPROTEIN"/>
    <property type="match status" value="1"/>
</dbReference>
<evidence type="ECO:0000313" key="3">
    <source>
        <dbReference type="Proteomes" id="UP000595254"/>
    </source>
</evidence>
<feature type="signal peptide" evidence="1">
    <location>
        <begin position="1"/>
        <end position="24"/>
    </location>
</feature>
<accession>A0A974NLW7</accession>
<feature type="chain" id="PRO_5039038518" description="DUF3221 domain-containing protein" evidence="1">
    <location>
        <begin position="25"/>
        <end position="177"/>
    </location>
</feature>
<organism evidence="2 3">
    <name type="scientific">Peribacillus psychrosaccharolyticus</name>
    <name type="common">Bacillus psychrosaccharolyticus</name>
    <dbReference type="NCBI Taxonomy" id="1407"/>
    <lineage>
        <taxon>Bacteria</taxon>
        <taxon>Bacillati</taxon>
        <taxon>Bacillota</taxon>
        <taxon>Bacilli</taxon>
        <taxon>Bacillales</taxon>
        <taxon>Bacillaceae</taxon>
        <taxon>Peribacillus</taxon>
    </lineage>
</organism>
<dbReference type="EMBL" id="CP068053">
    <property type="protein sequence ID" value="QQT00060.1"/>
    <property type="molecule type" value="Genomic_DNA"/>
</dbReference>
<dbReference type="Proteomes" id="UP000595254">
    <property type="component" value="Chromosome"/>
</dbReference>
<dbReference type="KEGG" id="ppsr:I6J18_21175"/>
<reference evidence="2 3" key="1">
    <citation type="submission" date="2021-01" db="EMBL/GenBank/DDBJ databases">
        <title>FDA dAtabase for Regulatory Grade micrObial Sequences (FDA-ARGOS): Supporting development and validation of Infectious Disease Dx tests.</title>
        <authorList>
            <person name="Nelson B."/>
            <person name="Plummer A."/>
            <person name="Tallon L."/>
            <person name="Sadzewicz L."/>
            <person name="Zhao X."/>
            <person name="Boylan J."/>
            <person name="Ott S."/>
            <person name="Bowen H."/>
            <person name="Vavikolanu K."/>
            <person name="Mehta A."/>
            <person name="Aluvathingal J."/>
            <person name="Nadendla S."/>
            <person name="Myers T."/>
            <person name="Yan Y."/>
            <person name="Sichtig H."/>
        </authorList>
    </citation>
    <scope>NUCLEOTIDE SEQUENCE [LARGE SCALE GENOMIC DNA]</scope>
    <source>
        <strain evidence="2 3">FDAARGOS_1161</strain>
    </source>
</reference>
<keyword evidence="3" id="KW-1185">Reference proteome</keyword>
<keyword evidence="1" id="KW-0732">Signal</keyword>
<dbReference type="RefSeq" id="WP_040375030.1">
    <property type="nucleotide sequence ID" value="NZ_CP068053.1"/>
</dbReference>
<evidence type="ECO:0000313" key="2">
    <source>
        <dbReference type="EMBL" id="QQT00060.1"/>
    </source>
</evidence>
<sequence length="177" mass="19993">MKQGILLLISICLLLLSGCQPFTSEQSAEAIGKGEDGFITNIDPEAKTLLINSTYYKITDQAQIKDLNGEILDWTDVQIGMKVKTWYTGELDKAFPNKGQARLVLVLTDESSLREREAVTSAIDYVKKSESQQFMVLKLTHIPEEDIYDIELMKRSNLDESFTVMVDGETKEILDQH</sequence>
<dbReference type="AlphaFoldDB" id="A0A974NLW7"/>